<dbReference type="AlphaFoldDB" id="A0A016VZH2"/>
<reference evidence="2" key="1">
    <citation type="journal article" date="2015" name="Nat. Genet.">
        <title>The genome and transcriptome of the zoonotic hookworm Ancylostoma ceylanicum identify infection-specific gene families.</title>
        <authorList>
            <person name="Schwarz E.M."/>
            <person name="Hu Y."/>
            <person name="Antoshechkin I."/>
            <person name="Miller M.M."/>
            <person name="Sternberg P.W."/>
            <person name="Aroian R.V."/>
        </authorList>
    </citation>
    <scope>NUCLEOTIDE SEQUENCE</scope>
    <source>
        <strain evidence="2">HY135</strain>
    </source>
</reference>
<comment type="caution">
    <text evidence="1">The sequence shown here is derived from an EMBL/GenBank/DDBJ whole genome shotgun (WGS) entry which is preliminary data.</text>
</comment>
<organism evidence="1 2">
    <name type="scientific">Ancylostoma ceylanicum</name>
    <dbReference type="NCBI Taxonomy" id="53326"/>
    <lineage>
        <taxon>Eukaryota</taxon>
        <taxon>Metazoa</taxon>
        <taxon>Ecdysozoa</taxon>
        <taxon>Nematoda</taxon>
        <taxon>Chromadorea</taxon>
        <taxon>Rhabditida</taxon>
        <taxon>Rhabditina</taxon>
        <taxon>Rhabditomorpha</taxon>
        <taxon>Strongyloidea</taxon>
        <taxon>Ancylostomatidae</taxon>
        <taxon>Ancylostomatinae</taxon>
        <taxon>Ancylostoma</taxon>
    </lineage>
</organism>
<gene>
    <name evidence="1" type="primary">Acey_s0003.g1564</name>
    <name evidence="1" type="ORF">Y032_0003g1564</name>
</gene>
<dbReference type="Proteomes" id="UP000024635">
    <property type="component" value="Unassembled WGS sequence"/>
</dbReference>
<name>A0A016VZH2_9BILA</name>
<accession>A0A016VZH2</accession>
<evidence type="ECO:0000313" key="2">
    <source>
        <dbReference type="Proteomes" id="UP000024635"/>
    </source>
</evidence>
<proteinExistence type="predicted"/>
<dbReference type="EMBL" id="JARK01001339">
    <property type="protein sequence ID" value="EYC32422.1"/>
    <property type="molecule type" value="Genomic_DNA"/>
</dbReference>
<evidence type="ECO:0000313" key="1">
    <source>
        <dbReference type="EMBL" id="EYC32422.1"/>
    </source>
</evidence>
<keyword evidence="2" id="KW-1185">Reference proteome</keyword>
<protein>
    <submittedName>
        <fullName evidence="1">Uncharacterized protein</fullName>
    </submittedName>
</protein>
<sequence>MHSGDQLFQGTVLLRESVSLTDCANTRFCVRAFIWPNWPLVKRFVLPYAIFDAWLKSVILISGTPLHCKPHLFLSELTQDTLFIYESEYNRSDDGSTLAALSFFQQAFGGEKVPIWAPCTILG</sequence>